<reference evidence="1" key="1">
    <citation type="journal article" date="2021" name="Proc. Natl. Acad. Sci. U.S.A.">
        <title>A Catalog of Tens of Thousands of Viruses from Human Metagenomes Reveals Hidden Associations with Chronic Diseases.</title>
        <authorList>
            <person name="Tisza M.J."/>
            <person name="Buck C.B."/>
        </authorList>
    </citation>
    <scope>NUCLEOTIDE SEQUENCE</scope>
    <source>
        <strain evidence="1">CtCsQ3</strain>
    </source>
</reference>
<dbReference type="EMBL" id="BK015823">
    <property type="protein sequence ID" value="DAE26844.1"/>
    <property type="molecule type" value="Genomic_DNA"/>
</dbReference>
<protein>
    <submittedName>
        <fullName evidence="1">Uncharacterized protein</fullName>
    </submittedName>
</protein>
<organism evidence="1">
    <name type="scientific">virus sp. ctCsQ3</name>
    <dbReference type="NCBI Taxonomy" id="2826794"/>
    <lineage>
        <taxon>Viruses</taxon>
    </lineage>
</organism>
<name>A0A8S5R781_9VIRU</name>
<sequence>MSGYFHLPKYYNAYRALQNIKEDCALPFY</sequence>
<proteinExistence type="predicted"/>
<accession>A0A8S5R781</accession>
<evidence type="ECO:0000313" key="1">
    <source>
        <dbReference type="EMBL" id="DAE26844.1"/>
    </source>
</evidence>